<evidence type="ECO:0000256" key="7">
    <source>
        <dbReference type="ARBA" id="ARBA00022692"/>
    </source>
</evidence>
<accession>A0A8I2B485</accession>
<dbReference type="InterPro" id="IPR001992">
    <property type="entry name" value="T2SS_GspF/T4SS_PilC_CS"/>
</dbReference>
<evidence type="ECO:0000256" key="12">
    <source>
        <dbReference type="ARBA" id="ARBA00023136"/>
    </source>
</evidence>
<protein>
    <recommendedName>
        <fullName evidence="13">General secretion pathway protein F</fullName>
    </recommendedName>
</protein>
<dbReference type="InterPro" id="IPR042094">
    <property type="entry name" value="T2SS_GspF_sf"/>
</dbReference>
<dbReference type="Proteomes" id="UP000664658">
    <property type="component" value="Unassembled WGS sequence"/>
</dbReference>
<dbReference type="InterPro" id="IPR011850">
    <property type="entry name" value="T2SS_GspF"/>
</dbReference>
<dbReference type="PRINTS" id="PR00812">
    <property type="entry name" value="BCTERIALGSPF"/>
</dbReference>
<dbReference type="InterPro" id="IPR018076">
    <property type="entry name" value="T2SS_GspF_dom"/>
</dbReference>
<keyword evidence="7 14" id="KW-0812">Transmembrane</keyword>
<dbReference type="FunFam" id="1.20.81.30:FF:000001">
    <property type="entry name" value="Type II secretion system protein F"/>
    <property type="match status" value="2"/>
</dbReference>
<evidence type="ECO:0000313" key="18">
    <source>
        <dbReference type="Proteomes" id="UP000664658"/>
    </source>
</evidence>
<dbReference type="PROSITE" id="PS00874">
    <property type="entry name" value="T2SP_F"/>
    <property type="match status" value="1"/>
</dbReference>
<dbReference type="GO" id="GO:0015627">
    <property type="term" value="C:type II protein secretion system complex"/>
    <property type="evidence" value="ECO:0007669"/>
    <property type="project" value="InterPro"/>
</dbReference>
<proteinExistence type="inferred from homology"/>
<feature type="transmembrane region" description="Helical" evidence="15">
    <location>
        <begin position="378"/>
        <end position="399"/>
    </location>
</feature>
<evidence type="ECO:0000256" key="10">
    <source>
        <dbReference type="ARBA" id="ARBA00022927"/>
    </source>
</evidence>
<keyword evidence="10" id="KW-0653">Protein transport</keyword>
<feature type="transmembrane region" description="Helical" evidence="15">
    <location>
        <begin position="225"/>
        <end position="244"/>
    </location>
</feature>
<dbReference type="PANTHER" id="PTHR30012">
    <property type="entry name" value="GENERAL SECRETION PATHWAY PROTEIN"/>
    <property type="match status" value="1"/>
</dbReference>
<keyword evidence="6" id="KW-0997">Cell inner membrane</keyword>
<evidence type="ECO:0000256" key="14">
    <source>
        <dbReference type="RuleBase" id="RU003923"/>
    </source>
</evidence>
<dbReference type="Gene3D" id="1.20.81.30">
    <property type="entry name" value="Type II secretion system (T2SS), domain F"/>
    <property type="match status" value="2"/>
</dbReference>
<evidence type="ECO:0000256" key="8">
    <source>
        <dbReference type="ARBA" id="ARBA00022723"/>
    </source>
</evidence>
<evidence type="ECO:0000256" key="9">
    <source>
        <dbReference type="ARBA" id="ARBA00022837"/>
    </source>
</evidence>
<evidence type="ECO:0000256" key="2">
    <source>
        <dbReference type="ARBA" id="ARBA00004429"/>
    </source>
</evidence>
<reference evidence="17" key="1">
    <citation type="submission" date="2021-03" db="EMBL/GenBank/DDBJ databases">
        <title>Plesiomonas shigelloides zfcc0051, isolated from zebrafish feces.</title>
        <authorList>
            <person name="Vanderhoek Z."/>
            <person name="Gaulke C."/>
        </authorList>
    </citation>
    <scope>NUCLEOTIDE SEQUENCE</scope>
    <source>
        <strain evidence="17">Zfcc0051</strain>
    </source>
</reference>
<organism evidence="17 18">
    <name type="scientific">Plesiomonas shigelloides</name>
    <name type="common">Aeromonas shigelloides</name>
    <dbReference type="NCBI Taxonomy" id="703"/>
    <lineage>
        <taxon>Bacteria</taxon>
        <taxon>Pseudomonadati</taxon>
        <taxon>Pseudomonadota</taxon>
        <taxon>Gammaproteobacteria</taxon>
        <taxon>Enterobacterales</taxon>
        <taxon>Enterobacteriaceae</taxon>
        <taxon>Plesiomonas</taxon>
    </lineage>
</organism>
<keyword evidence="8" id="KW-0479">Metal-binding</keyword>
<dbReference type="GO" id="GO:0015628">
    <property type="term" value="P:protein secretion by the type II secretion system"/>
    <property type="evidence" value="ECO:0007669"/>
    <property type="project" value="InterPro"/>
</dbReference>
<feature type="domain" description="Type II secretion system protein GspF" evidence="16">
    <location>
        <begin position="73"/>
        <end position="195"/>
    </location>
</feature>
<feature type="transmembrane region" description="Helical" evidence="15">
    <location>
        <begin position="171"/>
        <end position="194"/>
    </location>
</feature>
<evidence type="ECO:0000256" key="15">
    <source>
        <dbReference type="SAM" id="Phobius"/>
    </source>
</evidence>
<evidence type="ECO:0000256" key="4">
    <source>
        <dbReference type="ARBA" id="ARBA00022448"/>
    </source>
</evidence>
<keyword evidence="9" id="KW-0106">Calcium</keyword>
<dbReference type="InterPro" id="IPR003004">
    <property type="entry name" value="GspF/PilC"/>
</dbReference>
<keyword evidence="12 15" id="KW-0472">Membrane</keyword>
<keyword evidence="4 14" id="KW-0813">Transport</keyword>
<dbReference type="PANTHER" id="PTHR30012:SF0">
    <property type="entry name" value="TYPE II SECRETION SYSTEM PROTEIN F-RELATED"/>
    <property type="match status" value="1"/>
</dbReference>
<comment type="caution">
    <text evidence="17">The sequence shown here is derived from an EMBL/GenBank/DDBJ whole genome shotgun (WGS) entry which is preliminary data.</text>
</comment>
<evidence type="ECO:0000256" key="6">
    <source>
        <dbReference type="ARBA" id="ARBA00022519"/>
    </source>
</evidence>
<comment type="subcellular location">
    <subcellularLocation>
        <location evidence="2 14">Cell inner membrane</location>
        <topology evidence="2 14">Multi-pass membrane protein</topology>
    </subcellularLocation>
</comment>
<evidence type="ECO:0000256" key="13">
    <source>
        <dbReference type="ARBA" id="ARBA00030750"/>
    </source>
</evidence>
<dbReference type="NCBIfam" id="TIGR02120">
    <property type="entry name" value="GspF"/>
    <property type="match status" value="1"/>
</dbReference>
<dbReference type="RefSeq" id="WP_207541631.1">
    <property type="nucleotide sequence ID" value="NZ_JAFNAA010000003.1"/>
</dbReference>
<comment type="function">
    <text evidence="1">Component of the type II secretion system inner membrane complex required for the energy-dependent secretion of extracellular factors such as proteases and toxins from the periplasm.</text>
</comment>
<evidence type="ECO:0000256" key="5">
    <source>
        <dbReference type="ARBA" id="ARBA00022475"/>
    </source>
</evidence>
<feature type="domain" description="Type II secretion system protein GspF" evidence="16">
    <location>
        <begin position="275"/>
        <end position="397"/>
    </location>
</feature>
<dbReference type="AlphaFoldDB" id="A0A8I2B485"/>
<dbReference type="Pfam" id="PF00482">
    <property type="entry name" value="T2SSF"/>
    <property type="match status" value="2"/>
</dbReference>
<gene>
    <name evidence="17" type="primary">gspF</name>
    <name evidence="17" type="ORF">J2R62_03425</name>
</gene>
<evidence type="ECO:0000256" key="11">
    <source>
        <dbReference type="ARBA" id="ARBA00022989"/>
    </source>
</evidence>
<sequence>MSVFQYQAVNLQGKRHKGLIEADSARQARQLLREQGLLAESVHETRSAADNPASAHTLRWQRGISASELALLTRQLATLVQAAMPLEECLRAVAEQCEKNRLKSLMLAVRTQVLEGHTLADSLRAYPLVFDELFCAMVAAGEKAGHLDAVLSRLADYTEQRQYMKGKLLQAMIYPLVLTMVAIGVIAILLASVVPKVVAQFDHLGQALPHSTQLLIALSDGVRDYGLWLVGALLVLGVLVQRLLRQPALRLRWDRFWLRLPLLGKVSRGLNNARFARTLSILSSSSVPLLEGMQIAASVASNRYVRSQILTAAERVREGSSLRAALGSSGLFPPMMLHMIASGERSGELEPMLLRAADNQDREFEALVTLALGIFEPLLIVSMAGVVLFIVVAILQPMLQLNNMVGL</sequence>
<keyword evidence="11 15" id="KW-1133">Transmembrane helix</keyword>
<keyword evidence="5" id="KW-1003">Cell membrane</keyword>
<evidence type="ECO:0000259" key="16">
    <source>
        <dbReference type="Pfam" id="PF00482"/>
    </source>
</evidence>
<name>A0A8I2B485_PLESH</name>
<evidence type="ECO:0000313" key="17">
    <source>
        <dbReference type="EMBL" id="MBO1107278.1"/>
    </source>
</evidence>
<comment type="similarity">
    <text evidence="3 14">Belongs to the GSP F family.</text>
</comment>
<evidence type="ECO:0000256" key="1">
    <source>
        <dbReference type="ARBA" id="ARBA00002684"/>
    </source>
</evidence>
<dbReference type="GO" id="GO:0046872">
    <property type="term" value="F:metal ion binding"/>
    <property type="evidence" value="ECO:0007669"/>
    <property type="project" value="UniProtKB-KW"/>
</dbReference>
<dbReference type="GO" id="GO:0005886">
    <property type="term" value="C:plasma membrane"/>
    <property type="evidence" value="ECO:0007669"/>
    <property type="project" value="UniProtKB-SubCell"/>
</dbReference>
<evidence type="ECO:0000256" key="3">
    <source>
        <dbReference type="ARBA" id="ARBA00005745"/>
    </source>
</evidence>
<dbReference type="EMBL" id="JAFNAA010000003">
    <property type="protein sequence ID" value="MBO1107278.1"/>
    <property type="molecule type" value="Genomic_DNA"/>
</dbReference>